<dbReference type="Proteomes" id="UP000078287">
    <property type="component" value="Unassembled WGS sequence"/>
</dbReference>
<dbReference type="EMBL" id="LWQS01000037">
    <property type="protein sequence ID" value="OAN47469.1"/>
    <property type="molecule type" value="Genomic_DNA"/>
</dbReference>
<evidence type="ECO:0000256" key="1">
    <source>
        <dbReference type="SAM" id="MobiDB-lite"/>
    </source>
</evidence>
<feature type="chain" id="PRO_5008091915" description="LTD domain-containing protein" evidence="2">
    <location>
        <begin position="26"/>
        <end position="335"/>
    </location>
</feature>
<proteinExistence type="predicted"/>
<feature type="domain" description="LTD" evidence="3">
    <location>
        <begin position="214"/>
        <end position="335"/>
    </location>
</feature>
<dbReference type="RefSeq" id="WP_066783826.1">
    <property type="nucleotide sequence ID" value="NZ_LWQS01000037.1"/>
</dbReference>
<comment type="caution">
    <text evidence="4">The sequence shown here is derived from an EMBL/GenBank/DDBJ whole genome shotgun (WGS) entry which is preliminary data.</text>
</comment>
<evidence type="ECO:0000313" key="5">
    <source>
        <dbReference type="Proteomes" id="UP000078287"/>
    </source>
</evidence>
<accession>A0A178MFF5</accession>
<dbReference type="InterPro" id="IPR001322">
    <property type="entry name" value="Lamin_tail_dom"/>
</dbReference>
<dbReference type="Gene3D" id="2.60.40.1260">
    <property type="entry name" value="Lamin Tail domain"/>
    <property type="match status" value="1"/>
</dbReference>
<feature type="region of interest" description="Disordered" evidence="1">
    <location>
        <begin position="125"/>
        <end position="220"/>
    </location>
</feature>
<feature type="signal peptide" evidence="2">
    <location>
        <begin position="1"/>
        <end position="25"/>
    </location>
</feature>
<sequence>MPHQHYRFWIVLLATLALASAIALAAQQVYAQPTPIACPRNQIVTLSGANAPPLQGLIVFFAGQPVGGGFSDAAGSWQIPLRTNEPPGIYPVEVRVRASQQVIASLLCYVEVPLPAMATLVPTDTPVASQPDSQPSPTATATSIATVPRPTQTPTPTTRGTSTPTPAAGGTSTPTPTTRGTSTLTPTVGSTVTPARATSTPSPTATSGSAGSVPARTPTSVPAGLAVTLLIEPYDPNTSTTLNDERITLRSEEDNDLTIEGWRIVNISRPERPTFTFPAFILQPEVDVYLYSGSGTSNLATGDFYWNQRAPVWRSGDTAHLLDAQGRLVSSYQVP</sequence>
<keyword evidence="2" id="KW-0732">Signal</keyword>
<dbReference type="PROSITE" id="PS51841">
    <property type="entry name" value="LTD"/>
    <property type="match status" value="1"/>
</dbReference>
<organism evidence="4 5">
    <name type="scientific">Chloroflexus islandicus</name>
    <dbReference type="NCBI Taxonomy" id="1707952"/>
    <lineage>
        <taxon>Bacteria</taxon>
        <taxon>Bacillati</taxon>
        <taxon>Chloroflexota</taxon>
        <taxon>Chloroflexia</taxon>
        <taxon>Chloroflexales</taxon>
        <taxon>Chloroflexineae</taxon>
        <taxon>Chloroflexaceae</taxon>
        <taxon>Chloroflexus</taxon>
    </lineage>
</organism>
<dbReference type="OrthoDB" id="166495at2"/>
<evidence type="ECO:0000313" key="4">
    <source>
        <dbReference type="EMBL" id="OAN47469.1"/>
    </source>
</evidence>
<evidence type="ECO:0000259" key="3">
    <source>
        <dbReference type="PROSITE" id="PS51841"/>
    </source>
</evidence>
<dbReference type="AlphaFoldDB" id="A0A178MFF5"/>
<dbReference type="SUPFAM" id="SSF74853">
    <property type="entry name" value="Lamin A/C globular tail domain"/>
    <property type="match status" value="1"/>
</dbReference>
<dbReference type="Pfam" id="PF00932">
    <property type="entry name" value="LTD"/>
    <property type="match status" value="1"/>
</dbReference>
<dbReference type="STRING" id="1707952.A6A03_10345"/>
<gene>
    <name evidence="4" type="ORF">A6A03_10345</name>
</gene>
<dbReference type="InterPro" id="IPR036415">
    <property type="entry name" value="Lamin_tail_dom_sf"/>
</dbReference>
<name>A0A178MFF5_9CHLR</name>
<protein>
    <recommendedName>
        <fullName evidence="3">LTD domain-containing protein</fullName>
    </recommendedName>
</protein>
<evidence type="ECO:0000256" key="2">
    <source>
        <dbReference type="SAM" id="SignalP"/>
    </source>
</evidence>
<keyword evidence="5" id="KW-1185">Reference proteome</keyword>
<feature type="compositionally biased region" description="Low complexity" evidence="1">
    <location>
        <begin position="131"/>
        <end position="213"/>
    </location>
</feature>
<reference evidence="4 5" key="1">
    <citation type="submission" date="2016-04" db="EMBL/GenBank/DDBJ databases">
        <title>Chloroflexus islandicus sp. nov., a thermophilic filamentous anoxygenic phototrophic bacterium from geyser Strokkur (Iceland).</title>
        <authorList>
            <person name="Gaisin V.A."/>
            <person name="Kalashnikov A.M."/>
            <person name="Sukhacheva M.V."/>
            <person name="Grouzdev D.S."/>
            <person name="Ivanov T.M."/>
            <person name="Kuznetsov B."/>
            <person name="Gorlenko V.M."/>
        </authorList>
    </citation>
    <scope>NUCLEOTIDE SEQUENCE [LARGE SCALE GENOMIC DNA]</scope>
    <source>
        <strain evidence="5">isl-2</strain>
    </source>
</reference>